<evidence type="ECO:0000256" key="1">
    <source>
        <dbReference type="ARBA" id="ARBA00004544"/>
    </source>
</evidence>
<keyword evidence="8" id="KW-1185">Reference proteome</keyword>
<evidence type="ECO:0000256" key="6">
    <source>
        <dbReference type="SAM" id="MobiDB-lite"/>
    </source>
</evidence>
<evidence type="ECO:0000256" key="2">
    <source>
        <dbReference type="ARBA" id="ARBA00009049"/>
    </source>
</evidence>
<evidence type="ECO:0000256" key="5">
    <source>
        <dbReference type="ARBA" id="ARBA00023186"/>
    </source>
</evidence>
<comment type="subcellular location">
    <subcellularLocation>
        <location evidence="1">Cytoplasm</location>
        <location evidence="1">Cell cortex</location>
    </subcellularLocation>
</comment>
<dbReference type="GO" id="GO:0005085">
    <property type="term" value="F:guanyl-nucleotide exchange factor activity"/>
    <property type="evidence" value="ECO:0007669"/>
    <property type="project" value="UniProtKB-KW"/>
</dbReference>
<evidence type="ECO:0000256" key="3">
    <source>
        <dbReference type="ARBA" id="ARBA00022490"/>
    </source>
</evidence>
<dbReference type="EMBL" id="CAJVPV010001960">
    <property type="protein sequence ID" value="CAG8513711.1"/>
    <property type="molecule type" value="Genomic_DNA"/>
</dbReference>
<dbReference type="OrthoDB" id="5585685at2759"/>
<reference evidence="7" key="1">
    <citation type="submission" date="2021-06" db="EMBL/GenBank/DDBJ databases">
        <authorList>
            <person name="Kallberg Y."/>
            <person name="Tangrot J."/>
            <person name="Rosling A."/>
        </authorList>
    </citation>
    <scope>NUCLEOTIDE SEQUENCE</scope>
    <source>
        <strain evidence="7">CL551</strain>
    </source>
</reference>
<accession>A0A9N8ZZ84</accession>
<organism evidence="7 8">
    <name type="scientific">Acaulospora morrowiae</name>
    <dbReference type="NCBI Taxonomy" id="94023"/>
    <lineage>
        <taxon>Eukaryota</taxon>
        <taxon>Fungi</taxon>
        <taxon>Fungi incertae sedis</taxon>
        <taxon>Mucoromycota</taxon>
        <taxon>Glomeromycotina</taxon>
        <taxon>Glomeromycetes</taxon>
        <taxon>Diversisporales</taxon>
        <taxon>Acaulosporaceae</taxon>
        <taxon>Acaulospora</taxon>
    </lineage>
</organism>
<evidence type="ECO:0000313" key="7">
    <source>
        <dbReference type="EMBL" id="CAG8513711.1"/>
    </source>
</evidence>
<protein>
    <submittedName>
        <fullName evidence="7">14176_t:CDS:1</fullName>
    </submittedName>
</protein>
<gene>
    <name evidence="7" type="ORF">AMORRO_LOCUS3857</name>
</gene>
<feature type="compositionally biased region" description="Acidic residues" evidence="6">
    <location>
        <begin position="513"/>
        <end position="523"/>
    </location>
</feature>
<dbReference type="GO" id="GO:0007186">
    <property type="term" value="P:G protein-coupled receptor signaling pathway"/>
    <property type="evidence" value="ECO:0007669"/>
    <property type="project" value="TreeGrafter"/>
</dbReference>
<comment type="caution">
    <text evidence="7">The sequence shown here is derived from an EMBL/GenBank/DDBJ whole genome shotgun (WGS) entry which is preliminary data.</text>
</comment>
<evidence type="ECO:0000256" key="4">
    <source>
        <dbReference type="ARBA" id="ARBA00022658"/>
    </source>
</evidence>
<proteinExistence type="inferred from homology"/>
<dbReference type="PRINTS" id="PR01802">
    <property type="entry name" value="SYNEMBRYN"/>
</dbReference>
<name>A0A9N8ZZ84_9GLOM</name>
<keyword evidence="3" id="KW-0963">Cytoplasm</keyword>
<dbReference type="GO" id="GO:0005938">
    <property type="term" value="C:cell cortex"/>
    <property type="evidence" value="ECO:0007669"/>
    <property type="project" value="UniProtKB-SubCell"/>
</dbReference>
<dbReference type="Proteomes" id="UP000789342">
    <property type="component" value="Unassembled WGS sequence"/>
</dbReference>
<keyword evidence="4" id="KW-0344">Guanine-nucleotide releasing factor</keyword>
<dbReference type="InterPro" id="IPR008376">
    <property type="entry name" value="Chaperone_Ric-8_A/B"/>
</dbReference>
<dbReference type="PANTHER" id="PTHR12425:SF5">
    <property type="entry name" value="SYNEMBRYN"/>
    <property type="match status" value="1"/>
</dbReference>
<feature type="region of interest" description="Disordered" evidence="6">
    <location>
        <begin position="504"/>
        <end position="523"/>
    </location>
</feature>
<dbReference type="InterPro" id="IPR019318">
    <property type="entry name" value="Gua_nucleotide_exch_fac_Ric8"/>
</dbReference>
<dbReference type="AlphaFoldDB" id="A0A9N8ZZ84"/>
<dbReference type="GO" id="GO:0001965">
    <property type="term" value="F:G-protein alpha-subunit binding"/>
    <property type="evidence" value="ECO:0007669"/>
    <property type="project" value="TreeGrafter"/>
</dbReference>
<keyword evidence="5" id="KW-0143">Chaperone</keyword>
<sequence length="523" mass="58777">MSSYASIEDKANIDVVSSNLKTLLNNPIAITSLTLEEKTELVSSLIFDLDENGIQKKWNDDVKLLALQALKTLGRDAKGCDLLFSELGFKVLLYHATILPNTINAVDKPVSQEALTCIANALLLKESTRDLFDRYDGVLNVCQSLKDTTLSIKTQFLISRILFLMTIKPSQTVVKLVDNFGIYDILYKSLCVHVSALSSRTPVTETSPITKAMVLNEQLKFLFNVMINYPKVERDGRLNEIQNSSKFEKLLQPVIDVVLKIPPPSPLPLGPPHSHAIHALLNFPVAPHKKIWFPPEKKSQQYELLDQLLEILKSMIFTAIQGDPDSNIDRNSKYGVDFDEVITPLVALLKKLAEEDELAKTMERNRLLPDDVDRSKPLEKGDSISARLIRLMTSVMLPNLKDSVSELFFVLCDQDANVFIHHVGYGNGAGFLMSRNIMIPSTSSIYNSDKSINPITGQYFEDEPPSLSDMTDEEKEREAEKLFVLFERLKKTGVMNVVNPVEEAMRSGKLQEMNDENKDDESD</sequence>
<dbReference type="Pfam" id="PF10165">
    <property type="entry name" value="Ric8"/>
    <property type="match status" value="1"/>
</dbReference>
<dbReference type="PANTHER" id="PTHR12425">
    <property type="entry name" value="SYNEMBRYN"/>
    <property type="match status" value="1"/>
</dbReference>
<evidence type="ECO:0000313" key="8">
    <source>
        <dbReference type="Proteomes" id="UP000789342"/>
    </source>
</evidence>
<comment type="similarity">
    <text evidence="2">Belongs to the synembryn family.</text>
</comment>